<evidence type="ECO:0000256" key="7">
    <source>
        <dbReference type="SAM" id="Phobius"/>
    </source>
</evidence>
<dbReference type="PANTHER" id="PTHR23511">
    <property type="entry name" value="SYNAPTIC VESICLE GLYCOPROTEIN 2"/>
    <property type="match status" value="1"/>
</dbReference>
<comment type="similarity">
    <text evidence="2">Belongs to the major facilitator superfamily.</text>
</comment>
<feature type="transmembrane region" description="Helical" evidence="7">
    <location>
        <begin position="344"/>
        <end position="362"/>
    </location>
</feature>
<organism evidence="9 10">
    <name type="scientific">Araneus ventricosus</name>
    <name type="common">Orbweaver spider</name>
    <name type="synonym">Epeira ventricosa</name>
    <dbReference type="NCBI Taxonomy" id="182803"/>
    <lineage>
        <taxon>Eukaryota</taxon>
        <taxon>Metazoa</taxon>
        <taxon>Ecdysozoa</taxon>
        <taxon>Arthropoda</taxon>
        <taxon>Chelicerata</taxon>
        <taxon>Arachnida</taxon>
        <taxon>Araneae</taxon>
        <taxon>Araneomorphae</taxon>
        <taxon>Entelegynae</taxon>
        <taxon>Araneoidea</taxon>
        <taxon>Araneidae</taxon>
        <taxon>Araneus</taxon>
    </lineage>
</organism>
<name>A0A4Y2FKN1_ARAVE</name>
<evidence type="ECO:0000313" key="9">
    <source>
        <dbReference type="EMBL" id="GBM42040.1"/>
    </source>
</evidence>
<protein>
    <submittedName>
        <fullName evidence="9">Synaptic vesicle 2-related protein</fullName>
    </submittedName>
</protein>
<comment type="subcellular location">
    <subcellularLocation>
        <location evidence="1">Membrane</location>
        <topology evidence="1">Multi-pass membrane protein</topology>
    </subcellularLocation>
</comment>
<feature type="transmembrane region" description="Helical" evidence="7">
    <location>
        <begin position="85"/>
        <end position="107"/>
    </location>
</feature>
<dbReference type="Pfam" id="PF00083">
    <property type="entry name" value="Sugar_tr"/>
    <property type="match status" value="2"/>
</dbReference>
<feature type="transmembrane region" description="Helical" evidence="7">
    <location>
        <begin position="174"/>
        <end position="195"/>
    </location>
</feature>
<dbReference type="GO" id="GO:0022857">
    <property type="term" value="F:transmembrane transporter activity"/>
    <property type="evidence" value="ECO:0007669"/>
    <property type="project" value="InterPro"/>
</dbReference>
<dbReference type="OrthoDB" id="4139357at2759"/>
<evidence type="ECO:0000256" key="1">
    <source>
        <dbReference type="ARBA" id="ARBA00004141"/>
    </source>
</evidence>
<feature type="transmembrane region" description="Helical" evidence="7">
    <location>
        <begin position="458"/>
        <end position="478"/>
    </location>
</feature>
<feature type="transmembrane region" description="Helical" evidence="7">
    <location>
        <begin position="369"/>
        <end position="387"/>
    </location>
</feature>
<dbReference type="InterPro" id="IPR020846">
    <property type="entry name" value="MFS_dom"/>
</dbReference>
<evidence type="ECO:0000256" key="3">
    <source>
        <dbReference type="ARBA" id="ARBA00022448"/>
    </source>
</evidence>
<dbReference type="PROSITE" id="PS50850">
    <property type="entry name" value="MFS"/>
    <property type="match status" value="1"/>
</dbReference>
<dbReference type="AlphaFoldDB" id="A0A4Y2FKN1"/>
<evidence type="ECO:0000256" key="2">
    <source>
        <dbReference type="ARBA" id="ARBA00008335"/>
    </source>
</evidence>
<accession>A0A4Y2FKN1</accession>
<feature type="transmembrane region" description="Helical" evidence="7">
    <location>
        <begin position="393"/>
        <end position="415"/>
    </location>
</feature>
<keyword evidence="4 7" id="KW-0812">Transmembrane</keyword>
<gene>
    <name evidence="9" type="primary">Svop_1</name>
    <name evidence="9" type="ORF">AVEN_30397_1</name>
</gene>
<keyword evidence="3" id="KW-0813">Transport</keyword>
<reference evidence="9 10" key="1">
    <citation type="journal article" date="2019" name="Sci. Rep.">
        <title>Orb-weaving spider Araneus ventricosus genome elucidates the spidroin gene catalogue.</title>
        <authorList>
            <person name="Kono N."/>
            <person name="Nakamura H."/>
            <person name="Ohtoshi R."/>
            <person name="Moran D.A.P."/>
            <person name="Shinohara A."/>
            <person name="Yoshida Y."/>
            <person name="Fujiwara M."/>
            <person name="Mori M."/>
            <person name="Tomita M."/>
            <person name="Arakawa K."/>
        </authorList>
    </citation>
    <scope>NUCLEOTIDE SEQUENCE [LARGE SCALE GENOMIC DNA]</scope>
</reference>
<dbReference type="Proteomes" id="UP000499080">
    <property type="component" value="Unassembled WGS sequence"/>
</dbReference>
<feature type="transmembrane region" description="Helical" evidence="7">
    <location>
        <begin position="47"/>
        <end position="73"/>
    </location>
</feature>
<evidence type="ECO:0000259" key="8">
    <source>
        <dbReference type="PROSITE" id="PS50850"/>
    </source>
</evidence>
<dbReference type="SUPFAM" id="SSF103473">
    <property type="entry name" value="MFS general substrate transporter"/>
    <property type="match status" value="1"/>
</dbReference>
<dbReference type="Gene3D" id="1.20.1250.20">
    <property type="entry name" value="MFS general substrate transporter like domains"/>
    <property type="match status" value="1"/>
</dbReference>
<feature type="domain" description="Major facilitator superfamily (MFS) profile" evidence="8">
    <location>
        <begin position="47"/>
        <end position="481"/>
    </location>
</feature>
<sequence>MSEWTPESHPENETDINGFNKITSEAKSYTVDDAVNKAGYGKFQIRLLILSGIAWIAESVEVFIISVLSQFLACDWTLTKQQPAILAYAAFIGITVGCATLGSLADILGRKKVLAASLITILSFGLATAFVPSFLWMAICRSFVGFGVAGVTQGLTVCTEYCPIHMRGRNGFFFSYFWTFGTIMAVLLSWVIMVYRNSWRLLLAILALPPLLVLLCLNWYPESARYYLVSHQYERAVEVLQKVAKTNGTDLPPGRLVHVFTKEKRGRLKDLLSKEYRVATLLIWYLGWASSLIIYGTVFITPIIIQSGFLGRAKSDNQTSGNQSETDLDIIPCVEFTQENFVDLLWMSSAELPGLLIFTFIAEKWGRKVTLSVSCFINGVLLPLLLLRTYKSVILLILFAIRGFMVAIARLSYIISLEIYPTTFRSVGLAYHLFFSQVAGFVIPYVSQVLVFDYPEAVMGLLAGSIFLAGIAAAFLPFETKGVKMKEIAK</sequence>
<dbReference type="GO" id="GO:0016020">
    <property type="term" value="C:membrane"/>
    <property type="evidence" value="ECO:0007669"/>
    <property type="project" value="UniProtKB-SubCell"/>
</dbReference>
<feature type="transmembrane region" description="Helical" evidence="7">
    <location>
        <begin position="201"/>
        <end position="220"/>
    </location>
</feature>
<feature type="non-terminal residue" evidence="9">
    <location>
        <position position="1"/>
    </location>
</feature>
<keyword evidence="6 7" id="KW-0472">Membrane</keyword>
<keyword evidence="5 7" id="KW-1133">Transmembrane helix</keyword>
<evidence type="ECO:0000256" key="6">
    <source>
        <dbReference type="ARBA" id="ARBA00023136"/>
    </source>
</evidence>
<dbReference type="InterPro" id="IPR005828">
    <property type="entry name" value="MFS_sugar_transport-like"/>
</dbReference>
<keyword evidence="10" id="KW-1185">Reference proteome</keyword>
<feature type="transmembrane region" description="Helical" evidence="7">
    <location>
        <begin position="282"/>
        <end position="305"/>
    </location>
</feature>
<evidence type="ECO:0000313" key="10">
    <source>
        <dbReference type="Proteomes" id="UP000499080"/>
    </source>
</evidence>
<dbReference type="InterPro" id="IPR036259">
    <property type="entry name" value="MFS_trans_sf"/>
</dbReference>
<dbReference type="PANTHER" id="PTHR23511:SF5">
    <property type="entry name" value="MAJOR FACILITATOR-TYPE TRANSPORTER HXNZ-RELATED"/>
    <property type="match status" value="1"/>
</dbReference>
<evidence type="ECO:0000256" key="5">
    <source>
        <dbReference type="ARBA" id="ARBA00022989"/>
    </source>
</evidence>
<evidence type="ECO:0000256" key="4">
    <source>
        <dbReference type="ARBA" id="ARBA00022692"/>
    </source>
</evidence>
<feature type="transmembrane region" description="Helical" evidence="7">
    <location>
        <begin position="427"/>
        <end position="446"/>
    </location>
</feature>
<feature type="transmembrane region" description="Helical" evidence="7">
    <location>
        <begin position="114"/>
        <end position="137"/>
    </location>
</feature>
<proteinExistence type="inferred from homology"/>
<feature type="transmembrane region" description="Helical" evidence="7">
    <location>
        <begin position="143"/>
        <end position="162"/>
    </location>
</feature>
<comment type="caution">
    <text evidence="9">The sequence shown here is derived from an EMBL/GenBank/DDBJ whole genome shotgun (WGS) entry which is preliminary data.</text>
</comment>
<dbReference type="EMBL" id="BGPR01000984">
    <property type="protein sequence ID" value="GBM42040.1"/>
    <property type="molecule type" value="Genomic_DNA"/>
</dbReference>